<feature type="domain" description="FAD-binding" evidence="5">
    <location>
        <begin position="4"/>
        <end position="362"/>
    </location>
</feature>
<dbReference type="InterPro" id="IPR036188">
    <property type="entry name" value="FAD/NAD-bd_sf"/>
</dbReference>
<dbReference type="EMBL" id="CP042199">
    <property type="protein sequence ID" value="QDS76477.1"/>
    <property type="molecule type" value="Genomic_DNA"/>
</dbReference>
<dbReference type="InterPro" id="IPR050641">
    <property type="entry name" value="RIFMO-like"/>
</dbReference>
<dbReference type="InterPro" id="IPR012941">
    <property type="entry name" value="Phe_hydrox_C_dim_dom"/>
</dbReference>
<feature type="domain" description="Phenol hydroxylase-like C-terminal dimerisation" evidence="6">
    <location>
        <begin position="405"/>
        <end position="604"/>
    </location>
</feature>
<evidence type="ECO:0000256" key="3">
    <source>
        <dbReference type="ARBA" id="ARBA00022827"/>
    </source>
</evidence>
<keyword evidence="4" id="KW-0560">Oxidoreductase</keyword>
<gene>
    <name evidence="7" type="ORF">FKW77_005066</name>
</gene>
<evidence type="ECO:0000259" key="5">
    <source>
        <dbReference type="Pfam" id="PF01494"/>
    </source>
</evidence>
<evidence type="ECO:0000256" key="2">
    <source>
        <dbReference type="ARBA" id="ARBA00022630"/>
    </source>
</evidence>
<comment type="similarity">
    <text evidence="1">Belongs to the PheA/TfdB FAD monooxygenase family.</text>
</comment>
<organism evidence="7 8">
    <name type="scientific">Venturia effusa</name>
    <dbReference type="NCBI Taxonomy" id="50376"/>
    <lineage>
        <taxon>Eukaryota</taxon>
        <taxon>Fungi</taxon>
        <taxon>Dikarya</taxon>
        <taxon>Ascomycota</taxon>
        <taxon>Pezizomycotina</taxon>
        <taxon>Dothideomycetes</taxon>
        <taxon>Pleosporomycetidae</taxon>
        <taxon>Venturiales</taxon>
        <taxon>Venturiaceae</taxon>
        <taxon>Venturia</taxon>
    </lineage>
</organism>
<keyword evidence="2" id="KW-0285">Flavoprotein</keyword>
<evidence type="ECO:0000259" key="6">
    <source>
        <dbReference type="Pfam" id="PF07976"/>
    </source>
</evidence>
<keyword evidence="3" id="KW-0274">FAD</keyword>
<dbReference type="Gene3D" id="3.30.9.10">
    <property type="entry name" value="D-Amino Acid Oxidase, subunit A, domain 2"/>
    <property type="match status" value="1"/>
</dbReference>
<dbReference type="PRINTS" id="PR00420">
    <property type="entry name" value="RNGMNOXGNASE"/>
</dbReference>
<proteinExistence type="inferred from homology"/>
<dbReference type="GO" id="GO:0016709">
    <property type="term" value="F:oxidoreductase activity, acting on paired donors, with incorporation or reduction of molecular oxygen, NAD(P)H as one donor, and incorporation of one atom of oxygen"/>
    <property type="evidence" value="ECO:0007669"/>
    <property type="project" value="UniProtKB-ARBA"/>
</dbReference>
<dbReference type="NCBIfam" id="NF006144">
    <property type="entry name" value="PRK08294.1"/>
    <property type="match status" value="1"/>
</dbReference>
<name>A0A517LLH1_9PEZI</name>
<sequence length="616" mass="68788">MAKETDVLICGSGSAGLCAALWLARLGIKFTILEKKDGPLKIGQADGVQCRTVEVFESFNLEGELTKNAYWVNEVCFWFIEHDKSTGNEIPDRISRSKRTADVMPGISWQHHVIMNQAHLNRLLLEDVRRHCGEEVVYDVAVTGVKVETPDDNSFPSYPVSVTTEKNGEEVVYKAKYVLGCDGAHSAVRRSLGYKMVGDTSNAVWGVMDIFPQTDFPDIRKKVTIRAKAGNLLIIPREGGQMVRFYLELPYGTDPKTVKLEDLQSQASSILSQYKLEIKHTFWWSAYSIGQRLADHFSKDNRVFLAGDACHTHSPKAGQGMNLSLQDGYNIGWKLAAVLNGNAGTELLKTYNIEREKTAFDLIEYDRELTKMFSSKETKQSKEAAQKFSEYVIKSARYTAGLTTTYDDSMITNAKGSKQDLAKNVTVGMRFPSAQVVRFSDARAMQIAKALQATGQWRLLVFAGNIMQEDSLTRLNALATGLSSSKEMAPLLSLTKRKPSRTLEPLLVLDGKRIVIDDAVVENTLKIPDLFTLPDGDWELTFSHKIFVDDEHYNYGHGHAYESLGIDPDKGAVVIVRPDQYVSMVTSIEDVEGITNFFKPFMTDNVSDTLQKIHSS</sequence>
<dbReference type="SUPFAM" id="SSF54373">
    <property type="entry name" value="FAD-linked reductases, C-terminal domain"/>
    <property type="match status" value="1"/>
</dbReference>
<evidence type="ECO:0000256" key="4">
    <source>
        <dbReference type="ARBA" id="ARBA00023002"/>
    </source>
</evidence>
<evidence type="ECO:0000256" key="1">
    <source>
        <dbReference type="ARBA" id="ARBA00007801"/>
    </source>
</evidence>
<dbReference type="PANTHER" id="PTHR43004">
    <property type="entry name" value="TRK SYSTEM POTASSIUM UPTAKE PROTEIN"/>
    <property type="match status" value="1"/>
</dbReference>
<dbReference type="InterPro" id="IPR036249">
    <property type="entry name" value="Thioredoxin-like_sf"/>
</dbReference>
<dbReference type="Gene3D" id="3.50.50.60">
    <property type="entry name" value="FAD/NAD(P)-binding domain"/>
    <property type="match status" value="1"/>
</dbReference>
<dbReference type="SUPFAM" id="SSF52833">
    <property type="entry name" value="Thioredoxin-like"/>
    <property type="match status" value="1"/>
</dbReference>
<dbReference type="Pfam" id="PF01494">
    <property type="entry name" value="FAD_binding_3"/>
    <property type="match status" value="1"/>
</dbReference>
<dbReference type="STRING" id="50376.A0A517LLH1"/>
<dbReference type="PANTHER" id="PTHR43004:SF10">
    <property type="entry name" value="2-MONOOXYGENASE, PUTATIVE (AFU_ORTHOLOGUE AFUA_6G11480)-RELATED"/>
    <property type="match status" value="1"/>
</dbReference>
<keyword evidence="8" id="KW-1185">Reference proteome</keyword>
<dbReference type="Pfam" id="PF07976">
    <property type="entry name" value="Phe_hydrox_dim"/>
    <property type="match status" value="1"/>
</dbReference>
<dbReference type="Proteomes" id="UP000316270">
    <property type="component" value="Chromosome 15"/>
</dbReference>
<dbReference type="Gene3D" id="3.40.30.20">
    <property type="match status" value="1"/>
</dbReference>
<dbReference type="GO" id="GO:0071949">
    <property type="term" value="F:FAD binding"/>
    <property type="evidence" value="ECO:0007669"/>
    <property type="project" value="InterPro"/>
</dbReference>
<dbReference type="CDD" id="cd02979">
    <property type="entry name" value="PHOX_C"/>
    <property type="match status" value="1"/>
</dbReference>
<protein>
    <recommendedName>
        <fullName evidence="9">FAD-binding domain-containing protein</fullName>
    </recommendedName>
</protein>
<evidence type="ECO:0000313" key="7">
    <source>
        <dbReference type="EMBL" id="QDS76477.1"/>
    </source>
</evidence>
<dbReference type="AlphaFoldDB" id="A0A517LLH1"/>
<evidence type="ECO:0000313" key="8">
    <source>
        <dbReference type="Proteomes" id="UP000316270"/>
    </source>
</evidence>
<dbReference type="OrthoDB" id="1716816at2759"/>
<dbReference type="SUPFAM" id="SSF51905">
    <property type="entry name" value="FAD/NAD(P)-binding domain"/>
    <property type="match status" value="1"/>
</dbReference>
<evidence type="ECO:0008006" key="9">
    <source>
        <dbReference type="Google" id="ProtNLM"/>
    </source>
</evidence>
<reference evidence="7 8" key="1">
    <citation type="submission" date="2019-07" db="EMBL/GenBank/DDBJ databases">
        <title>Finished genome of Venturia effusa.</title>
        <authorList>
            <person name="Young C.A."/>
            <person name="Cox M.P."/>
            <person name="Ganley A.R.D."/>
            <person name="David W.J."/>
        </authorList>
    </citation>
    <scope>NUCLEOTIDE SEQUENCE [LARGE SCALE GENOMIC DNA]</scope>
    <source>
        <strain evidence="8">albino</strain>
    </source>
</reference>
<dbReference type="InterPro" id="IPR002938">
    <property type="entry name" value="FAD-bd"/>
</dbReference>
<accession>A0A517LLH1</accession>
<dbReference type="InterPro" id="IPR038220">
    <property type="entry name" value="PHOX_C_sf"/>
</dbReference>